<evidence type="ECO:0000313" key="1">
    <source>
        <dbReference type="EMBL" id="SBR90910.1"/>
    </source>
</evidence>
<organism evidence="1">
    <name type="scientific">Nothobranchius pienaari</name>
    <dbReference type="NCBI Taxonomy" id="704102"/>
    <lineage>
        <taxon>Eukaryota</taxon>
        <taxon>Metazoa</taxon>
        <taxon>Chordata</taxon>
        <taxon>Craniata</taxon>
        <taxon>Vertebrata</taxon>
        <taxon>Euteleostomi</taxon>
        <taxon>Actinopterygii</taxon>
        <taxon>Neopterygii</taxon>
        <taxon>Teleostei</taxon>
        <taxon>Neoteleostei</taxon>
        <taxon>Acanthomorphata</taxon>
        <taxon>Ovalentaria</taxon>
        <taxon>Atherinomorphae</taxon>
        <taxon>Cyprinodontiformes</taxon>
        <taxon>Nothobranchiidae</taxon>
        <taxon>Nothobranchius</taxon>
    </lineage>
</organism>
<name>A0A1A8QAU7_9TELE</name>
<dbReference type="EMBL" id="HAEG01011886">
    <property type="protein sequence ID" value="SBR90910.1"/>
    <property type="molecule type" value="Transcribed_RNA"/>
</dbReference>
<gene>
    <name evidence="1" type="primary">Nfu_g_1_014955</name>
</gene>
<sequence length="43" mass="4683">SGNRKFMCKEIVLGPCCNNSEARTGKASADNNMTTVFERTDDA</sequence>
<protein>
    <submittedName>
        <fullName evidence="1">Uncharacterized protein</fullName>
    </submittedName>
</protein>
<feature type="non-terminal residue" evidence="1">
    <location>
        <position position="1"/>
    </location>
</feature>
<feature type="non-terminal residue" evidence="1">
    <location>
        <position position="43"/>
    </location>
</feature>
<reference evidence="1" key="2">
    <citation type="submission" date="2016-06" db="EMBL/GenBank/DDBJ databases">
        <title>The genome of a short-lived fish provides insights into sex chromosome evolution and the genetic control of aging.</title>
        <authorList>
            <person name="Reichwald K."/>
            <person name="Felder M."/>
            <person name="Petzold A."/>
            <person name="Koch P."/>
            <person name="Groth M."/>
            <person name="Platzer M."/>
        </authorList>
    </citation>
    <scope>NUCLEOTIDE SEQUENCE</scope>
    <source>
        <tissue evidence="1">Brain</tissue>
    </source>
</reference>
<proteinExistence type="predicted"/>
<reference evidence="1" key="1">
    <citation type="submission" date="2016-05" db="EMBL/GenBank/DDBJ databases">
        <authorList>
            <person name="Lavstsen T."/>
            <person name="Jespersen J.S."/>
        </authorList>
    </citation>
    <scope>NUCLEOTIDE SEQUENCE</scope>
    <source>
        <tissue evidence="1">Brain</tissue>
    </source>
</reference>
<accession>A0A1A8QAU7</accession>
<dbReference type="AlphaFoldDB" id="A0A1A8QAU7"/>